<evidence type="ECO:0000256" key="1">
    <source>
        <dbReference type="ARBA" id="ARBA00022737"/>
    </source>
</evidence>
<reference evidence="4 5" key="1">
    <citation type="submission" date="2014-07" db="EMBL/GenBank/DDBJ databases">
        <title>Methanogenic archaea and the global carbon cycle.</title>
        <authorList>
            <person name="Henriksen J.R."/>
            <person name="Luke J."/>
            <person name="Reinhart S."/>
            <person name="Benedict M.N."/>
            <person name="Youngblut N.D."/>
            <person name="Metcalf M.E."/>
            <person name="Whitaker R.J."/>
            <person name="Metcalf W.W."/>
        </authorList>
    </citation>
    <scope>NUCLEOTIDE SEQUENCE [LARGE SCALE GENOMIC DNA]</scope>
    <source>
        <strain evidence="4 5">Z-7289</strain>
    </source>
</reference>
<dbReference type="SMART" id="SM00028">
    <property type="entry name" value="TPR"/>
    <property type="match status" value="5"/>
</dbReference>
<proteinExistence type="predicted"/>
<dbReference type="AlphaFoldDB" id="A0A0E3S397"/>
<dbReference type="HOGENOM" id="CLU_067741_0_0_2"/>
<dbReference type="Pfam" id="PF13424">
    <property type="entry name" value="TPR_12"/>
    <property type="match status" value="1"/>
</dbReference>
<dbReference type="RefSeq" id="WP_232308532.1">
    <property type="nucleotide sequence ID" value="NZ_CP009515.1"/>
</dbReference>
<dbReference type="InterPro" id="IPR019734">
    <property type="entry name" value="TPR_rpt"/>
</dbReference>
<feature type="repeat" description="TPR" evidence="3">
    <location>
        <begin position="196"/>
        <end position="229"/>
    </location>
</feature>
<dbReference type="Pfam" id="PF13181">
    <property type="entry name" value="TPR_8"/>
    <property type="match status" value="1"/>
</dbReference>
<accession>A0A0E3S397</accession>
<dbReference type="STRING" id="1434111.MSLAZ_2123"/>
<protein>
    <recommendedName>
        <fullName evidence="6">Tetratricopeptide repeat protein</fullName>
    </recommendedName>
</protein>
<dbReference type="PANTHER" id="PTHR45641:SF19">
    <property type="entry name" value="NEPHROCYSTIN-3"/>
    <property type="match status" value="1"/>
</dbReference>
<organism evidence="4 5">
    <name type="scientific">Methanosarcina lacustris Z-7289</name>
    <dbReference type="NCBI Taxonomy" id="1434111"/>
    <lineage>
        <taxon>Archaea</taxon>
        <taxon>Methanobacteriati</taxon>
        <taxon>Methanobacteriota</taxon>
        <taxon>Stenosarchaea group</taxon>
        <taxon>Methanomicrobia</taxon>
        <taxon>Methanosarcinales</taxon>
        <taxon>Methanosarcinaceae</taxon>
        <taxon>Methanosarcina</taxon>
    </lineage>
</organism>
<evidence type="ECO:0000256" key="2">
    <source>
        <dbReference type="ARBA" id="ARBA00022803"/>
    </source>
</evidence>
<evidence type="ECO:0008006" key="6">
    <source>
        <dbReference type="Google" id="ProtNLM"/>
    </source>
</evidence>
<evidence type="ECO:0000256" key="3">
    <source>
        <dbReference type="PROSITE-ProRule" id="PRU00339"/>
    </source>
</evidence>
<dbReference type="EMBL" id="CP009515">
    <property type="protein sequence ID" value="AKB75384.1"/>
    <property type="molecule type" value="Genomic_DNA"/>
</dbReference>
<dbReference type="PROSITE" id="PS50005">
    <property type="entry name" value="TPR"/>
    <property type="match status" value="2"/>
</dbReference>
<dbReference type="InterPro" id="IPR011990">
    <property type="entry name" value="TPR-like_helical_dom_sf"/>
</dbReference>
<keyword evidence="5" id="KW-1185">Reference proteome</keyword>
<keyword evidence="1" id="KW-0677">Repeat</keyword>
<dbReference type="PANTHER" id="PTHR45641">
    <property type="entry name" value="TETRATRICOPEPTIDE REPEAT PROTEIN (AFU_ORTHOLOGUE AFUA_6G03870)"/>
    <property type="match status" value="1"/>
</dbReference>
<sequence>MPAKLREEAVKYFNETLDLMQKGKSEEAIESLRKAEKAAHEAKDGAILFHTLKVRGQLLQSLGRLEEAKETYTFSLTTSVKLLSDEPENKLYIDTLHMNLNNLGNLGNIFQRAGDFPSSQQCYEIGLEISRKQLDFHPENEFYRMYAGNTQNNIGEMLFIMGNLEKAKEKYEEALKTYALLLKNFPKNPEYLSDTAMTLNNLGTLYSEKGQKAEAKENFEKALEILKKMGKKDPGNEKLREEISLTRKRLETL</sequence>
<dbReference type="Proteomes" id="UP000033072">
    <property type="component" value="Chromosome"/>
</dbReference>
<gene>
    <name evidence="4" type="ORF">MSLAZ_2123</name>
</gene>
<evidence type="ECO:0000313" key="4">
    <source>
        <dbReference type="EMBL" id="AKB75384.1"/>
    </source>
</evidence>
<name>A0A0E3S397_9EURY</name>
<keyword evidence="2 3" id="KW-0802">TPR repeat</keyword>
<dbReference type="SUPFAM" id="SSF48452">
    <property type="entry name" value="TPR-like"/>
    <property type="match status" value="1"/>
</dbReference>
<dbReference type="KEGG" id="mls:MSLAZ_2123"/>
<feature type="repeat" description="TPR" evidence="3">
    <location>
        <begin position="155"/>
        <end position="188"/>
    </location>
</feature>
<dbReference type="GeneID" id="24806919"/>
<evidence type="ECO:0000313" key="5">
    <source>
        <dbReference type="Proteomes" id="UP000033072"/>
    </source>
</evidence>
<dbReference type="Gene3D" id="1.25.40.10">
    <property type="entry name" value="Tetratricopeptide repeat domain"/>
    <property type="match status" value="2"/>
</dbReference>
<dbReference type="PATRIC" id="fig|1434111.4.peg.2815"/>